<gene>
    <name evidence="2" type="ordered locus">Os12g0443301</name>
    <name evidence="2" type="ORF">OSNPB_120443301</name>
</gene>
<dbReference type="Proteomes" id="UP000059680">
    <property type="component" value="Chromosome 12"/>
</dbReference>
<reference evidence="2 3" key="2">
    <citation type="journal article" date="2013" name="Plant Cell Physiol.">
        <title>Rice Annotation Project Database (RAP-DB): an integrative and interactive database for rice genomics.</title>
        <authorList>
            <person name="Sakai H."/>
            <person name="Lee S.S."/>
            <person name="Tanaka T."/>
            <person name="Numa H."/>
            <person name="Kim J."/>
            <person name="Kawahara Y."/>
            <person name="Wakimoto H."/>
            <person name="Yang C.C."/>
            <person name="Iwamoto M."/>
            <person name="Abe T."/>
            <person name="Yamada Y."/>
            <person name="Muto A."/>
            <person name="Inokuchi H."/>
            <person name="Ikemura T."/>
            <person name="Matsumoto T."/>
            <person name="Sasaki T."/>
            <person name="Itoh T."/>
        </authorList>
    </citation>
    <scope>NUCLEOTIDE SEQUENCE [LARGE SCALE GENOMIC DNA]</scope>
    <source>
        <strain evidence="3">cv. Nipponbare</strain>
    </source>
</reference>
<feature type="region of interest" description="Disordered" evidence="1">
    <location>
        <begin position="1"/>
        <end position="32"/>
    </location>
</feature>
<protein>
    <submittedName>
        <fullName evidence="2">Os12g0443301 protein</fullName>
    </submittedName>
</protein>
<evidence type="ECO:0000313" key="2">
    <source>
        <dbReference type="EMBL" id="BAT16992.1"/>
    </source>
</evidence>
<dbReference type="InParanoid" id="A0A0P0YAC2"/>
<proteinExistence type="predicted"/>
<accession>A0A0P0YAC2</accession>
<feature type="region of interest" description="Disordered" evidence="1">
    <location>
        <begin position="44"/>
        <end position="68"/>
    </location>
</feature>
<reference evidence="3" key="1">
    <citation type="journal article" date="2005" name="Nature">
        <title>The map-based sequence of the rice genome.</title>
        <authorList>
            <consortium name="International rice genome sequencing project (IRGSP)"/>
            <person name="Matsumoto T."/>
            <person name="Wu J."/>
            <person name="Kanamori H."/>
            <person name="Katayose Y."/>
            <person name="Fujisawa M."/>
            <person name="Namiki N."/>
            <person name="Mizuno H."/>
            <person name="Yamamoto K."/>
            <person name="Antonio B.A."/>
            <person name="Baba T."/>
            <person name="Sakata K."/>
            <person name="Nagamura Y."/>
            <person name="Aoki H."/>
            <person name="Arikawa K."/>
            <person name="Arita K."/>
            <person name="Bito T."/>
            <person name="Chiden Y."/>
            <person name="Fujitsuka N."/>
            <person name="Fukunaka R."/>
            <person name="Hamada M."/>
            <person name="Harada C."/>
            <person name="Hayashi A."/>
            <person name="Hijishita S."/>
            <person name="Honda M."/>
            <person name="Hosokawa S."/>
            <person name="Ichikawa Y."/>
            <person name="Idonuma A."/>
            <person name="Iijima M."/>
            <person name="Ikeda M."/>
            <person name="Ikeno M."/>
            <person name="Ito K."/>
            <person name="Ito S."/>
            <person name="Ito T."/>
            <person name="Ito Y."/>
            <person name="Ito Y."/>
            <person name="Iwabuchi A."/>
            <person name="Kamiya K."/>
            <person name="Karasawa W."/>
            <person name="Kurita K."/>
            <person name="Katagiri S."/>
            <person name="Kikuta A."/>
            <person name="Kobayashi H."/>
            <person name="Kobayashi N."/>
            <person name="Machita K."/>
            <person name="Maehara T."/>
            <person name="Masukawa M."/>
            <person name="Mizubayashi T."/>
            <person name="Mukai Y."/>
            <person name="Nagasaki H."/>
            <person name="Nagata Y."/>
            <person name="Naito S."/>
            <person name="Nakashima M."/>
            <person name="Nakama Y."/>
            <person name="Nakamichi Y."/>
            <person name="Nakamura M."/>
            <person name="Meguro A."/>
            <person name="Negishi M."/>
            <person name="Ohta I."/>
            <person name="Ohta T."/>
            <person name="Okamoto M."/>
            <person name="Ono N."/>
            <person name="Saji S."/>
            <person name="Sakaguchi M."/>
            <person name="Sakai K."/>
            <person name="Shibata M."/>
            <person name="Shimokawa T."/>
            <person name="Song J."/>
            <person name="Takazaki Y."/>
            <person name="Terasawa K."/>
            <person name="Tsugane M."/>
            <person name="Tsuji K."/>
            <person name="Ueda S."/>
            <person name="Waki K."/>
            <person name="Yamagata H."/>
            <person name="Yamamoto M."/>
            <person name="Yamamoto S."/>
            <person name="Yamane H."/>
            <person name="Yoshiki S."/>
            <person name="Yoshihara R."/>
            <person name="Yukawa K."/>
            <person name="Zhong H."/>
            <person name="Yano M."/>
            <person name="Yuan Q."/>
            <person name="Ouyang S."/>
            <person name="Liu J."/>
            <person name="Jones K.M."/>
            <person name="Gansberger K."/>
            <person name="Moffat K."/>
            <person name="Hill J."/>
            <person name="Bera J."/>
            <person name="Fadrosh D."/>
            <person name="Jin S."/>
            <person name="Johri S."/>
            <person name="Kim M."/>
            <person name="Overton L."/>
            <person name="Reardon M."/>
            <person name="Tsitrin T."/>
            <person name="Vuong H."/>
            <person name="Weaver B."/>
            <person name="Ciecko A."/>
            <person name="Tallon L."/>
            <person name="Jackson J."/>
            <person name="Pai G."/>
            <person name="Aken S.V."/>
            <person name="Utterback T."/>
            <person name="Reidmuller S."/>
            <person name="Feldblyum T."/>
            <person name="Hsiao J."/>
            <person name="Zismann V."/>
            <person name="Iobst S."/>
            <person name="de Vazeille A.R."/>
            <person name="Buell C.R."/>
            <person name="Ying K."/>
            <person name="Li Y."/>
            <person name="Lu T."/>
            <person name="Huang Y."/>
            <person name="Zhao Q."/>
            <person name="Feng Q."/>
            <person name="Zhang L."/>
            <person name="Zhu J."/>
            <person name="Weng Q."/>
            <person name="Mu J."/>
            <person name="Lu Y."/>
            <person name="Fan D."/>
            <person name="Liu Y."/>
            <person name="Guan J."/>
            <person name="Zhang Y."/>
            <person name="Yu S."/>
            <person name="Liu X."/>
            <person name="Zhang Y."/>
            <person name="Hong G."/>
            <person name="Han B."/>
            <person name="Choisne N."/>
            <person name="Demange N."/>
            <person name="Orjeda G."/>
            <person name="Samain S."/>
            <person name="Cattolico L."/>
            <person name="Pelletier E."/>
            <person name="Couloux A."/>
            <person name="Segurens B."/>
            <person name="Wincker P."/>
            <person name="D'Hont A."/>
            <person name="Scarpelli C."/>
            <person name="Weissenbach J."/>
            <person name="Salanoubat M."/>
            <person name="Quetier F."/>
            <person name="Yu Y."/>
            <person name="Kim H.R."/>
            <person name="Rambo T."/>
            <person name="Currie J."/>
            <person name="Collura K."/>
            <person name="Luo M."/>
            <person name="Yang T."/>
            <person name="Ammiraju J.S.S."/>
            <person name="Engler F."/>
            <person name="Soderlund C."/>
            <person name="Wing R.A."/>
            <person name="Palmer L.E."/>
            <person name="de la Bastide M."/>
            <person name="Spiegel L."/>
            <person name="Nascimento L."/>
            <person name="Zutavern T."/>
            <person name="O'Shaughnessy A."/>
            <person name="Dike S."/>
            <person name="Dedhia N."/>
            <person name="Preston R."/>
            <person name="Balija V."/>
            <person name="McCombie W.R."/>
            <person name="Chow T."/>
            <person name="Chen H."/>
            <person name="Chung M."/>
            <person name="Chen C."/>
            <person name="Shaw J."/>
            <person name="Wu H."/>
            <person name="Hsiao K."/>
            <person name="Chao Y."/>
            <person name="Chu M."/>
            <person name="Cheng C."/>
            <person name="Hour A."/>
            <person name="Lee P."/>
            <person name="Lin S."/>
            <person name="Lin Y."/>
            <person name="Liou J."/>
            <person name="Liu S."/>
            <person name="Hsing Y."/>
            <person name="Raghuvanshi S."/>
            <person name="Mohanty A."/>
            <person name="Bharti A.K."/>
            <person name="Gaur A."/>
            <person name="Gupta V."/>
            <person name="Kumar D."/>
            <person name="Ravi V."/>
            <person name="Vij S."/>
            <person name="Kapur A."/>
            <person name="Khurana P."/>
            <person name="Khurana P."/>
            <person name="Khurana J.P."/>
            <person name="Tyagi A.K."/>
            <person name="Gaikwad K."/>
            <person name="Singh A."/>
            <person name="Dalal V."/>
            <person name="Srivastava S."/>
            <person name="Dixit A."/>
            <person name="Pal A.K."/>
            <person name="Ghazi I.A."/>
            <person name="Yadav M."/>
            <person name="Pandit A."/>
            <person name="Bhargava A."/>
            <person name="Sureshbabu K."/>
            <person name="Batra K."/>
            <person name="Sharma T.R."/>
            <person name="Mohapatra T."/>
            <person name="Singh N.K."/>
            <person name="Messing J."/>
            <person name="Nelson A.B."/>
            <person name="Fuks G."/>
            <person name="Kavchok S."/>
            <person name="Keizer G."/>
            <person name="Linton E."/>
            <person name="Llaca V."/>
            <person name="Song R."/>
            <person name="Tanyolac B."/>
            <person name="Young S."/>
            <person name="Ho-Il K."/>
            <person name="Hahn J.H."/>
            <person name="Sangsakoo G."/>
            <person name="Vanavichit A."/>
            <person name="de Mattos Luiz.A.T."/>
            <person name="Zimmer P.D."/>
            <person name="Malone G."/>
            <person name="Dellagostin O."/>
            <person name="de Oliveira A.C."/>
            <person name="Bevan M."/>
            <person name="Bancroft I."/>
            <person name="Minx P."/>
            <person name="Cordum H."/>
            <person name="Wilson R."/>
            <person name="Cheng Z."/>
            <person name="Jin W."/>
            <person name="Jiang J."/>
            <person name="Leong S.A."/>
            <person name="Iwama H."/>
            <person name="Gojobori T."/>
            <person name="Itoh T."/>
            <person name="Niimura Y."/>
            <person name="Fujii Y."/>
            <person name="Habara T."/>
            <person name="Sakai H."/>
            <person name="Sato Y."/>
            <person name="Wilson G."/>
            <person name="Kumar K."/>
            <person name="McCouch S."/>
            <person name="Juretic N."/>
            <person name="Hoen D."/>
            <person name="Wright S."/>
            <person name="Bruskiewich R."/>
            <person name="Bureau T."/>
            <person name="Miyao A."/>
            <person name="Hirochika H."/>
            <person name="Nishikawa T."/>
            <person name="Kadowaki K."/>
            <person name="Sugiura M."/>
            <person name="Burr B."/>
            <person name="Sasaki T."/>
        </authorList>
    </citation>
    <scope>NUCLEOTIDE SEQUENCE [LARGE SCALE GENOMIC DNA]</scope>
    <source>
        <strain evidence="3">cv. Nipponbare</strain>
    </source>
</reference>
<reference evidence="2 3" key="3">
    <citation type="journal article" date="2013" name="Rice">
        <title>Improvement of the Oryza sativa Nipponbare reference genome using next generation sequence and optical map data.</title>
        <authorList>
            <person name="Kawahara Y."/>
            <person name="de la Bastide M."/>
            <person name="Hamilton J.P."/>
            <person name="Kanamori H."/>
            <person name="McCombie W.R."/>
            <person name="Ouyang S."/>
            <person name="Schwartz D.C."/>
            <person name="Tanaka T."/>
            <person name="Wu J."/>
            <person name="Zhou S."/>
            <person name="Childs K.L."/>
            <person name="Davidson R.M."/>
            <person name="Lin H."/>
            <person name="Quesada-Ocampo L."/>
            <person name="Vaillancourt B."/>
            <person name="Sakai H."/>
            <person name="Lee S.S."/>
            <person name="Kim J."/>
            <person name="Numa H."/>
            <person name="Itoh T."/>
            <person name="Buell C.R."/>
            <person name="Matsumoto T."/>
        </authorList>
    </citation>
    <scope>NUCLEOTIDE SEQUENCE [LARGE SCALE GENOMIC DNA]</scope>
    <source>
        <strain evidence="3">cv. Nipponbare</strain>
    </source>
</reference>
<sequence>MASPSPRSPLCSMRGDSSARPRVPLGAAPSAAPNSAVVALIGGAGRRTGSAQWERRTTSGSATGEEDNIRRRRLVDEACRPLPVGRCTNPNARFPPRTGLNMAAARPVEDRPWSEQPLLEPCKQRRR</sequence>
<feature type="region of interest" description="Disordered" evidence="1">
    <location>
        <begin position="105"/>
        <end position="127"/>
    </location>
</feature>
<dbReference type="PaxDb" id="39947-A0A0P0YAC2"/>
<dbReference type="AlphaFoldDB" id="A0A0P0YAC2"/>
<evidence type="ECO:0000313" key="3">
    <source>
        <dbReference type="Proteomes" id="UP000059680"/>
    </source>
</evidence>
<keyword evidence="3" id="KW-1185">Reference proteome</keyword>
<evidence type="ECO:0000256" key="1">
    <source>
        <dbReference type="SAM" id="MobiDB-lite"/>
    </source>
</evidence>
<dbReference type="EMBL" id="AP014968">
    <property type="protein sequence ID" value="BAT16992.1"/>
    <property type="molecule type" value="Genomic_DNA"/>
</dbReference>
<name>A0A0P0YAC2_ORYSJ</name>
<organism evidence="2 3">
    <name type="scientific">Oryza sativa subsp. japonica</name>
    <name type="common">Rice</name>
    <dbReference type="NCBI Taxonomy" id="39947"/>
    <lineage>
        <taxon>Eukaryota</taxon>
        <taxon>Viridiplantae</taxon>
        <taxon>Streptophyta</taxon>
        <taxon>Embryophyta</taxon>
        <taxon>Tracheophyta</taxon>
        <taxon>Spermatophyta</taxon>
        <taxon>Magnoliopsida</taxon>
        <taxon>Liliopsida</taxon>
        <taxon>Poales</taxon>
        <taxon>Poaceae</taxon>
        <taxon>BOP clade</taxon>
        <taxon>Oryzoideae</taxon>
        <taxon>Oryzeae</taxon>
        <taxon>Oryzinae</taxon>
        <taxon>Oryza</taxon>
        <taxon>Oryza sativa</taxon>
    </lineage>
</organism>